<dbReference type="GO" id="GO:0000398">
    <property type="term" value="P:mRNA splicing, via spliceosome"/>
    <property type="evidence" value="ECO:0007669"/>
    <property type="project" value="TreeGrafter"/>
</dbReference>
<evidence type="ECO:0000256" key="2">
    <source>
        <dbReference type="SAM" id="SignalP"/>
    </source>
</evidence>
<dbReference type="PANTHER" id="PTHR42908:SF6">
    <property type="entry name" value="116 KDA U5 SMALL NUCLEAR RIBONUCLEOPROTEIN COMPONENT"/>
    <property type="match status" value="1"/>
</dbReference>
<evidence type="ECO:0000313" key="3">
    <source>
        <dbReference type="EMBL" id="TQE12619.1"/>
    </source>
</evidence>
<evidence type="ECO:0000256" key="1">
    <source>
        <dbReference type="SAM" id="MobiDB-lite"/>
    </source>
</evidence>
<dbReference type="PANTHER" id="PTHR42908">
    <property type="entry name" value="TRANSLATION ELONGATION FACTOR-RELATED"/>
    <property type="match status" value="1"/>
</dbReference>
<dbReference type="InterPro" id="IPR020568">
    <property type="entry name" value="Ribosomal_Su5_D2-typ_SF"/>
</dbReference>
<keyword evidence="2" id="KW-0732">Signal</keyword>
<accession>A0A540NNK2</accession>
<dbReference type="SUPFAM" id="SSF54211">
    <property type="entry name" value="Ribosomal protein S5 domain 2-like"/>
    <property type="match status" value="1"/>
</dbReference>
<proteinExistence type="predicted"/>
<dbReference type="Proteomes" id="UP000315295">
    <property type="component" value="Unassembled WGS sequence"/>
</dbReference>
<feature type="chain" id="PRO_5022017257" description="Replication factor A C-terminal domain-containing protein" evidence="2">
    <location>
        <begin position="25"/>
        <end position="296"/>
    </location>
</feature>
<dbReference type="STRING" id="106549.A0A540NNK2"/>
<organism evidence="3 4">
    <name type="scientific">Malus baccata</name>
    <name type="common">Siberian crab apple</name>
    <name type="synonym">Pyrus baccata</name>
    <dbReference type="NCBI Taxonomy" id="106549"/>
    <lineage>
        <taxon>Eukaryota</taxon>
        <taxon>Viridiplantae</taxon>
        <taxon>Streptophyta</taxon>
        <taxon>Embryophyta</taxon>
        <taxon>Tracheophyta</taxon>
        <taxon>Spermatophyta</taxon>
        <taxon>Magnoliopsida</taxon>
        <taxon>eudicotyledons</taxon>
        <taxon>Gunneridae</taxon>
        <taxon>Pentapetalae</taxon>
        <taxon>rosids</taxon>
        <taxon>fabids</taxon>
        <taxon>Rosales</taxon>
        <taxon>Rosaceae</taxon>
        <taxon>Amygdaloideae</taxon>
        <taxon>Maleae</taxon>
        <taxon>Malus</taxon>
    </lineage>
</organism>
<comment type="caution">
    <text evidence="3">The sequence shown here is derived from an EMBL/GenBank/DDBJ whole genome shotgun (WGS) entry which is preliminary data.</text>
</comment>
<dbReference type="GO" id="GO:0046540">
    <property type="term" value="C:U4/U6 x U5 tri-snRNP complex"/>
    <property type="evidence" value="ECO:0007669"/>
    <property type="project" value="TreeGrafter"/>
</dbReference>
<keyword evidence="4" id="KW-1185">Reference proteome</keyword>
<dbReference type="GO" id="GO:0003924">
    <property type="term" value="F:GTPase activity"/>
    <property type="evidence" value="ECO:0007669"/>
    <property type="project" value="TreeGrafter"/>
</dbReference>
<feature type="signal peptide" evidence="2">
    <location>
        <begin position="1"/>
        <end position="24"/>
    </location>
</feature>
<dbReference type="EMBL" id="VIEB01000018">
    <property type="protein sequence ID" value="TQE12619.1"/>
    <property type="molecule type" value="Genomic_DNA"/>
</dbReference>
<dbReference type="GO" id="GO:0071007">
    <property type="term" value="C:U2-type catalytic step 2 spliceosome"/>
    <property type="evidence" value="ECO:0007669"/>
    <property type="project" value="TreeGrafter"/>
</dbReference>
<name>A0A540NNK2_MALBA</name>
<feature type="compositionally biased region" description="Pro residues" evidence="1">
    <location>
        <begin position="220"/>
        <end position="232"/>
    </location>
</feature>
<protein>
    <recommendedName>
        <fullName evidence="5">Replication factor A C-terminal domain-containing protein</fullName>
    </recommendedName>
</protein>
<feature type="region of interest" description="Disordered" evidence="1">
    <location>
        <begin position="216"/>
        <end position="238"/>
    </location>
</feature>
<evidence type="ECO:0000313" key="4">
    <source>
        <dbReference type="Proteomes" id="UP000315295"/>
    </source>
</evidence>
<sequence>MLELHRYGTALLHVFALIRVFSKADVAILYEDCNGRGWLLCDFCKGQKTNVKSETNRIYGRCPSCRSVSFELLLTRESPITLCFRGYVRIMKDLRELYLEVEVKVDPVVSFCETVQPLSIKCFAETSSKKNKITMIAEPLERGLAEDIENVYKLQCSFLQCSSILPLLDSSTSFLSLWEGKGLDVLFCSPLSLSPSVFAHGYQVFLDDSRYLQRKKSHPAAPPLTEPRPPPSFGSNFVGSEEQQRHANMWYPFLLSPDLPLEHPNFTVVYQMTATFTNSKFEAKIPPSIYLQPKYC</sequence>
<reference evidence="3 4" key="1">
    <citation type="journal article" date="2019" name="G3 (Bethesda)">
        <title>Sequencing of a Wild Apple (Malus baccata) Genome Unravels the Differences Between Cultivated and Wild Apple Species Regarding Disease Resistance and Cold Tolerance.</title>
        <authorList>
            <person name="Chen X."/>
        </authorList>
    </citation>
    <scope>NUCLEOTIDE SEQUENCE [LARGE SCALE GENOMIC DNA]</scope>
    <source>
        <strain evidence="4">cv. Shandingzi</strain>
        <tissue evidence="3">Leaves</tissue>
    </source>
</reference>
<dbReference type="GO" id="GO:0005829">
    <property type="term" value="C:cytosol"/>
    <property type="evidence" value="ECO:0007669"/>
    <property type="project" value="TreeGrafter"/>
</dbReference>
<gene>
    <name evidence="3" type="ORF">C1H46_001831</name>
</gene>
<dbReference type="GO" id="GO:0030623">
    <property type="term" value="F:U5 snRNA binding"/>
    <property type="evidence" value="ECO:0007669"/>
    <property type="project" value="TreeGrafter"/>
</dbReference>
<dbReference type="AlphaFoldDB" id="A0A540NNK2"/>
<evidence type="ECO:0008006" key="5">
    <source>
        <dbReference type="Google" id="ProtNLM"/>
    </source>
</evidence>